<dbReference type="InterPro" id="IPR015943">
    <property type="entry name" value="WD40/YVTN_repeat-like_dom_sf"/>
</dbReference>
<sequence length="970" mass="110471">MRVSFQIDSSVFQKTVPTAVESPIPFDIFKSNPKKYLHNLRYSFDDADEKKTGALTLKQWNNSTLKSIIRDGSFSKHEFEMLFKRIDANNNGFVTWDSLIEYLLKDMTTTDLHVSTDLTQYIKQVHVSVSAKENCHRDMITSIKYSPNINQYVTLSLDSIRFWKTSDFSYIRKITKPGAFIAMALFDSYDLIAVATAQRKLIFFHLDTLSQLPAEINASPTPSQIKAMSIDTSVKTLKELEMSDVPLFNAPRVMCTASVSNFGNSLVFFVGDDQGYIETFKVDIKNRRRIDDFSAIRILKYQVHSKGLTQLETIQNLSCYASSSFDGTVKFWNINEREMTLQVTNIFQDSLPITYFIFSTFQKVLITSNNSRSVYVWSVAQNHKIFELGGHVNQVELITEFETTANERYIVTITSHKEFRIWDAMNYRLIREWVDNSLQVPTNCYSAAIFDPKQSSFITASSSLVKWVEDTGSYQYVIDKFQHTNGSITTHHNKIVGCLYSKEFDQLVTVDAIGELSIWCYINGKNIAQHRLTTSSRITSSELDITGRRLFTGHANGQISVINYSSAITLSIIPEIDNNTMITALKHIAIASRHFLVSAGWNKVINVHIELEQGSFELFRCFHGHKSDVSVIQSFPQGIITGGVDGQIFIWSLDTNTPQAFLELDGNPSIDSMLYINGFLVVGDSFGQLHILQLPKLHTLATLSAHSIVLKHSISALEYDSKNQVLYTGDSLGHVKKWSCVFDVENGQVQINPITIKRMSLEEITFIIAFKDDILLTCSDSKCVDLWKSENQIGKFTDDSSWSLLDQDTWTSENILELDKNSFRIDQSTISAKRSLRCVPSFRTSFLHSYKDIKIAQAIKEEEEEKPLDFNEFGKTLDEFLANSNHGFKLDLPSPKSIIYTKKKSNLQNDFKMSTRPSDIITNMSKLVNRPMTTATLKDTSKMLIRPPTMKPYRNIKNTTSTWFRLTNCY</sequence>
<evidence type="ECO:0000256" key="2">
    <source>
        <dbReference type="PROSITE-ProRule" id="PRU00221"/>
    </source>
</evidence>
<dbReference type="RefSeq" id="XP_068352683.1">
    <property type="nucleotide sequence ID" value="XM_068509413.1"/>
</dbReference>
<dbReference type="GO" id="GO:0005509">
    <property type="term" value="F:calcium ion binding"/>
    <property type="evidence" value="ECO:0007669"/>
    <property type="project" value="InterPro"/>
</dbReference>
<comment type="caution">
    <text evidence="4">The sequence shown here is derived from an EMBL/GenBank/DDBJ whole genome shotgun (WGS) entry which is preliminary data.</text>
</comment>
<reference evidence="4" key="1">
    <citation type="submission" date="2016-10" db="EMBL/GenBank/DDBJ databases">
        <authorList>
            <person name="Benchimol M."/>
            <person name="Almeida L.G."/>
            <person name="Vasconcelos A.T."/>
            <person name="Perreira-Neves A."/>
            <person name="Rosa I.A."/>
            <person name="Tasca T."/>
            <person name="Bogo M.R."/>
            <person name="de Souza W."/>
        </authorList>
    </citation>
    <scope>NUCLEOTIDE SEQUENCE [LARGE SCALE GENOMIC DNA]</scope>
    <source>
        <strain evidence="4">K</strain>
    </source>
</reference>
<dbReference type="InterPro" id="IPR036322">
    <property type="entry name" value="WD40_repeat_dom_sf"/>
</dbReference>
<dbReference type="Proteomes" id="UP000179807">
    <property type="component" value="Unassembled WGS sequence"/>
</dbReference>
<feature type="repeat" description="WD" evidence="2">
    <location>
        <begin position="301"/>
        <end position="342"/>
    </location>
</feature>
<gene>
    <name evidence="4" type="ORF">TRFO_34006</name>
</gene>
<name>A0A1J4JK74_9EUKA</name>
<dbReference type="AlphaFoldDB" id="A0A1J4JK74"/>
<dbReference type="InterPro" id="IPR002048">
    <property type="entry name" value="EF_hand_dom"/>
</dbReference>
<evidence type="ECO:0000313" key="4">
    <source>
        <dbReference type="EMBL" id="OHS99546.1"/>
    </source>
</evidence>
<dbReference type="InterPro" id="IPR051242">
    <property type="entry name" value="WD-EF-hand_domain"/>
</dbReference>
<dbReference type="EMBL" id="MLAK01001000">
    <property type="protein sequence ID" value="OHS99546.1"/>
    <property type="molecule type" value="Genomic_DNA"/>
</dbReference>
<dbReference type="SUPFAM" id="SSF47473">
    <property type="entry name" value="EF-hand"/>
    <property type="match status" value="1"/>
</dbReference>
<proteinExistence type="predicted"/>
<dbReference type="Gene3D" id="2.130.10.10">
    <property type="entry name" value="YVTN repeat-like/Quinoprotein amine dehydrogenase"/>
    <property type="match status" value="4"/>
</dbReference>
<accession>A0A1J4JK74</accession>
<evidence type="ECO:0000259" key="3">
    <source>
        <dbReference type="PROSITE" id="PS50222"/>
    </source>
</evidence>
<evidence type="ECO:0000313" key="5">
    <source>
        <dbReference type="Proteomes" id="UP000179807"/>
    </source>
</evidence>
<dbReference type="Gene3D" id="1.10.238.10">
    <property type="entry name" value="EF-hand"/>
    <property type="match status" value="1"/>
</dbReference>
<dbReference type="GeneID" id="94844117"/>
<dbReference type="PANTHER" id="PTHR44324:SF4">
    <property type="entry name" value="WD40 REPEAT DOMAIN 95"/>
    <property type="match status" value="1"/>
</dbReference>
<organism evidence="4 5">
    <name type="scientific">Tritrichomonas foetus</name>
    <dbReference type="NCBI Taxonomy" id="1144522"/>
    <lineage>
        <taxon>Eukaryota</taxon>
        <taxon>Metamonada</taxon>
        <taxon>Parabasalia</taxon>
        <taxon>Tritrichomonadida</taxon>
        <taxon>Tritrichomonadidae</taxon>
        <taxon>Tritrichomonas</taxon>
    </lineage>
</organism>
<protein>
    <submittedName>
        <fullName evidence="4">EF hand family protein</fullName>
    </submittedName>
</protein>
<dbReference type="InterPro" id="IPR011992">
    <property type="entry name" value="EF-hand-dom_pair"/>
</dbReference>
<dbReference type="PROSITE" id="PS50082">
    <property type="entry name" value="WD_REPEATS_2"/>
    <property type="match status" value="2"/>
</dbReference>
<dbReference type="Pfam" id="PF00400">
    <property type="entry name" value="WD40"/>
    <property type="match status" value="2"/>
</dbReference>
<dbReference type="SMART" id="SM00320">
    <property type="entry name" value="WD40"/>
    <property type="match status" value="9"/>
</dbReference>
<keyword evidence="1" id="KW-0677">Repeat</keyword>
<dbReference type="PANTHER" id="PTHR44324">
    <property type="entry name" value="WD40 REPEAT DOMAIN 95"/>
    <property type="match status" value="1"/>
</dbReference>
<dbReference type="VEuPathDB" id="TrichDB:TRFO_34006"/>
<keyword evidence="5" id="KW-1185">Reference proteome</keyword>
<dbReference type="PROSITE" id="PS50222">
    <property type="entry name" value="EF_HAND_2"/>
    <property type="match status" value="1"/>
</dbReference>
<feature type="repeat" description="WD" evidence="2">
    <location>
        <begin position="622"/>
        <end position="661"/>
    </location>
</feature>
<dbReference type="InterPro" id="IPR001680">
    <property type="entry name" value="WD40_rpt"/>
</dbReference>
<feature type="domain" description="EF-hand" evidence="3">
    <location>
        <begin position="74"/>
        <end position="109"/>
    </location>
</feature>
<keyword evidence="2" id="KW-0853">WD repeat</keyword>
<evidence type="ECO:0000256" key="1">
    <source>
        <dbReference type="ARBA" id="ARBA00022737"/>
    </source>
</evidence>
<dbReference type="OrthoDB" id="75172at2759"/>
<dbReference type="SUPFAM" id="SSF50978">
    <property type="entry name" value="WD40 repeat-like"/>
    <property type="match status" value="3"/>
</dbReference>